<name>A0ABT3I0P6_9FLAO</name>
<gene>
    <name evidence="2" type="ORF">OMO38_13835</name>
</gene>
<evidence type="ECO:0000313" key="2">
    <source>
        <dbReference type="EMBL" id="MCW3169602.1"/>
    </source>
</evidence>
<organism evidence="2 3">
    <name type="scientific">Chryseobacterium kimseyorum</name>
    <dbReference type="NCBI Taxonomy" id="2984028"/>
    <lineage>
        <taxon>Bacteria</taxon>
        <taxon>Pseudomonadati</taxon>
        <taxon>Bacteroidota</taxon>
        <taxon>Flavobacteriia</taxon>
        <taxon>Flavobacteriales</taxon>
        <taxon>Weeksellaceae</taxon>
        <taxon>Chryseobacterium group</taxon>
        <taxon>Chryseobacterium</taxon>
    </lineage>
</organism>
<evidence type="ECO:0000313" key="3">
    <source>
        <dbReference type="Proteomes" id="UP001163731"/>
    </source>
</evidence>
<accession>A0ABT3I0P6</accession>
<dbReference type="Gene3D" id="2.170.130.10">
    <property type="entry name" value="TonB-dependent receptor, plug domain"/>
    <property type="match status" value="1"/>
</dbReference>
<comment type="subcellular location">
    <subcellularLocation>
        <location evidence="1">Cell outer membrane</location>
        <topology evidence="1">Multi-pass membrane protein</topology>
    </subcellularLocation>
</comment>
<keyword evidence="1" id="KW-0812">Transmembrane</keyword>
<dbReference type="SUPFAM" id="SSF56935">
    <property type="entry name" value="Porins"/>
    <property type="match status" value="1"/>
</dbReference>
<dbReference type="RefSeq" id="WP_264750788.1">
    <property type="nucleotide sequence ID" value="NZ_JAPDHW010000009.1"/>
</dbReference>
<dbReference type="EMBL" id="JAPDHW010000009">
    <property type="protein sequence ID" value="MCW3169602.1"/>
    <property type="molecule type" value="Genomic_DNA"/>
</dbReference>
<proteinExistence type="inferred from homology"/>
<dbReference type="Proteomes" id="UP001163731">
    <property type="component" value="Unassembled WGS sequence"/>
</dbReference>
<comment type="similarity">
    <text evidence="1">Belongs to the TonB-dependent receptor family.</text>
</comment>
<reference evidence="2" key="1">
    <citation type="submission" date="2022-10" db="EMBL/GenBank/DDBJ databases">
        <title>Chryseobacterium babae sp. nov. isolated from the gut of the beetle Oryctes rhinoceros, and Chryseobacterium kimseyorum sp. nov., isolated from a stick insect rearing cage.</title>
        <authorList>
            <person name="Shelomi M."/>
            <person name="Han C.-J."/>
            <person name="Chen W.-M."/>
            <person name="Chen H.-K."/>
            <person name="Liaw S.-J."/>
            <person name="Muhle E."/>
            <person name="Clermont D."/>
        </authorList>
    </citation>
    <scope>NUCLEOTIDE SEQUENCE</scope>
    <source>
        <strain evidence="2">09-1422</strain>
    </source>
</reference>
<keyword evidence="1" id="KW-0998">Cell outer membrane</keyword>
<keyword evidence="1" id="KW-0472">Membrane</keyword>
<keyword evidence="1" id="KW-1134">Transmembrane beta strand</keyword>
<sequence length="198" mass="22121">MKVTIPKPCHENWEAMTPNEKGRFCQLCSKNVRDFTNSSDMEIIEDLSGESDTCGNFRVDQLNRNLSYSFVNSLLTKFAVGFILTSGGIVTAQTKTEKSYEIKHDTVNHIKGKITEIPIKTLETNPQVRIGGAVSSFDSKTQPLYILDGEIIDDEKFRKINPNHIKKIDILKGVNATSAYGSKGKYGVLVITSKKKMK</sequence>
<evidence type="ECO:0008006" key="4">
    <source>
        <dbReference type="Google" id="ProtNLM"/>
    </source>
</evidence>
<keyword evidence="1" id="KW-0813">Transport</keyword>
<comment type="caution">
    <text evidence="2">The sequence shown here is derived from an EMBL/GenBank/DDBJ whole genome shotgun (WGS) entry which is preliminary data.</text>
</comment>
<keyword evidence="3" id="KW-1185">Reference proteome</keyword>
<dbReference type="PROSITE" id="PS52016">
    <property type="entry name" value="TONB_DEPENDENT_REC_3"/>
    <property type="match status" value="1"/>
</dbReference>
<dbReference type="InterPro" id="IPR037066">
    <property type="entry name" value="Plug_dom_sf"/>
</dbReference>
<dbReference type="InterPro" id="IPR039426">
    <property type="entry name" value="TonB-dep_rcpt-like"/>
</dbReference>
<evidence type="ECO:0000256" key="1">
    <source>
        <dbReference type="PROSITE-ProRule" id="PRU01360"/>
    </source>
</evidence>
<protein>
    <recommendedName>
        <fullName evidence="4">TonB-dependent receptor plug domain-containing protein</fullName>
    </recommendedName>
</protein>